<gene>
    <name evidence="1" type="ORF">V6N11_083316</name>
</gene>
<accession>A0ABR2QLM1</accession>
<reference evidence="1 2" key="1">
    <citation type="journal article" date="2024" name="G3 (Bethesda)">
        <title>Genome assembly of Hibiscus sabdariffa L. provides insights into metabolisms of medicinal natural products.</title>
        <authorList>
            <person name="Kim T."/>
        </authorList>
    </citation>
    <scope>NUCLEOTIDE SEQUENCE [LARGE SCALE GENOMIC DNA]</scope>
    <source>
        <strain evidence="1">TK-2024</strain>
        <tissue evidence="1">Old leaves</tissue>
    </source>
</reference>
<protein>
    <submittedName>
        <fullName evidence="1">Uncharacterized protein</fullName>
    </submittedName>
</protein>
<keyword evidence="2" id="KW-1185">Reference proteome</keyword>
<evidence type="ECO:0000313" key="1">
    <source>
        <dbReference type="EMBL" id="KAK9001534.1"/>
    </source>
</evidence>
<evidence type="ECO:0000313" key="2">
    <source>
        <dbReference type="Proteomes" id="UP001396334"/>
    </source>
</evidence>
<organism evidence="1 2">
    <name type="scientific">Hibiscus sabdariffa</name>
    <name type="common">roselle</name>
    <dbReference type="NCBI Taxonomy" id="183260"/>
    <lineage>
        <taxon>Eukaryota</taxon>
        <taxon>Viridiplantae</taxon>
        <taxon>Streptophyta</taxon>
        <taxon>Embryophyta</taxon>
        <taxon>Tracheophyta</taxon>
        <taxon>Spermatophyta</taxon>
        <taxon>Magnoliopsida</taxon>
        <taxon>eudicotyledons</taxon>
        <taxon>Gunneridae</taxon>
        <taxon>Pentapetalae</taxon>
        <taxon>rosids</taxon>
        <taxon>malvids</taxon>
        <taxon>Malvales</taxon>
        <taxon>Malvaceae</taxon>
        <taxon>Malvoideae</taxon>
        <taxon>Hibiscus</taxon>
    </lineage>
</organism>
<proteinExistence type="predicted"/>
<dbReference type="EMBL" id="JBBPBN010000036">
    <property type="protein sequence ID" value="KAK9001534.1"/>
    <property type="molecule type" value="Genomic_DNA"/>
</dbReference>
<dbReference type="Proteomes" id="UP001396334">
    <property type="component" value="Unassembled WGS sequence"/>
</dbReference>
<sequence>MHAKCGYCRENSVKSPDIVPSRMFCNCFSYVRVTNQMLHIGRQSFHVHMLAWLHKLGQTARASFTTTHCARATLFARQIKSQTSSLSSPTHHITRDDGTLILGYRNV</sequence>
<name>A0ABR2QLM1_9ROSI</name>
<comment type="caution">
    <text evidence="1">The sequence shown here is derived from an EMBL/GenBank/DDBJ whole genome shotgun (WGS) entry which is preliminary data.</text>
</comment>